<accession>A0A3S9UL84</accession>
<dbReference type="Proteomes" id="UP000287930">
    <property type="component" value="Segment"/>
</dbReference>
<evidence type="ECO:0000313" key="2">
    <source>
        <dbReference type="Proteomes" id="UP000287930"/>
    </source>
</evidence>
<dbReference type="GeneID" id="63911270"/>
<reference evidence="1 2" key="1">
    <citation type="submission" date="2018-12" db="EMBL/GenBank/DDBJ databases">
        <authorList>
            <person name="Aull H.G."/>
            <person name="Zack K."/>
            <person name="Garlena R.A."/>
            <person name="Russell D.A."/>
            <person name="Pope W.H."/>
            <person name="Jacobs-Sera D."/>
            <person name="Hatfull G.F."/>
        </authorList>
    </citation>
    <scope>NUCLEOTIDE SEQUENCE [LARGE SCALE GENOMIC DNA]</scope>
</reference>
<gene>
    <name evidence="1" type="primary">2</name>
    <name evidence="1" type="ORF">SEA_WAWA_2</name>
</gene>
<protein>
    <recommendedName>
        <fullName evidence="3">Minor tail protein</fullName>
    </recommendedName>
</protein>
<dbReference type="RefSeq" id="YP_010050538.1">
    <property type="nucleotide sequence ID" value="NC_054430.1"/>
</dbReference>
<dbReference type="CDD" id="cd19958">
    <property type="entry name" value="pyocin_knob"/>
    <property type="match status" value="1"/>
</dbReference>
<sequence length="285" mass="31459">MARTPDDPTKAQVWIDNTDPLNPKFEFYFPRGSKGEPGGFNLGTALDNAVDTGTGRYNLNDVMTSGIYRMTATNDNLLIRNFPRNYDTGILEVFERVPGQTLIQVWHSININSRITFERSYVNGWQPWQMYSSTRVSQAAGRAFYQWNDVALQEQLIYGDTGWRDMSSLLVNGWTLGTGGALQVRRVGYQVYWRAYNLNGSAATSSVFVMIPAGFGYETYNNRLPTTDGTSVTSVLVNNTTGIGANVAVPIATAFASNFSNWNYPTVQVWPASLPGSASGGIPNI</sequence>
<evidence type="ECO:0000313" key="1">
    <source>
        <dbReference type="EMBL" id="AZS11109.1"/>
    </source>
</evidence>
<keyword evidence="2" id="KW-1185">Reference proteome</keyword>
<organism evidence="1 2">
    <name type="scientific">Arthrobacter phage Wawa</name>
    <dbReference type="NCBI Taxonomy" id="2499021"/>
    <lineage>
        <taxon>Viruses</taxon>
        <taxon>Duplodnaviria</taxon>
        <taxon>Heunggongvirae</taxon>
        <taxon>Uroviricota</taxon>
        <taxon>Caudoviricetes</taxon>
        <taxon>Korravirus</taxon>
        <taxon>Korravirus wawa</taxon>
    </lineage>
</organism>
<name>A0A3S9UL84_9CAUD</name>
<dbReference type="KEGG" id="vg:63911270"/>
<proteinExistence type="predicted"/>
<evidence type="ECO:0008006" key="3">
    <source>
        <dbReference type="Google" id="ProtNLM"/>
    </source>
</evidence>
<dbReference type="EMBL" id="MK279892">
    <property type="protein sequence ID" value="AZS11109.1"/>
    <property type="molecule type" value="Genomic_DNA"/>
</dbReference>